<dbReference type="RefSeq" id="WP_219965875.1">
    <property type="nucleotide sequence ID" value="NZ_JAGFNZ010000004.1"/>
</dbReference>
<dbReference type="PANTHER" id="PTHR21600:SF35">
    <property type="entry name" value="PSEUDOURIDINE SYNTHASE"/>
    <property type="match status" value="1"/>
</dbReference>
<comment type="catalytic activity">
    <reaction evidence="1 3">
        <text>a uridine in RNA = a pseudouridine in RNA</text>
        <dbReference type="Rhea" id="RHEA:48348"/>
        <dbReference type="Rhea" id="RHEA-COMP:12068"/>
        <dbReference type="Rhea" id="RHEA-COMP:12069"/>
        <dbReference type="ChEBI" id="CHEBI:65314"/>
        <dbReference type="ChEBI" id="CHEBI:65315"/>
    </reaction>
</comment>
<evidence type="ECO:0000256" key="1">
    <source>
        <dbReference type="ARBA" id="ARBA00000073"/>
    </source>
</evidence>
<dbReference type="InterPro" id="IPR050188">
    <property type="entry name" value="RluA_PseudoU_synthase"/>
</dbReference>
<dbReference type="InterPro" id="IPR006145">
    <property type="entry name" value="PsdUridine_synth_RsuA/RluA"/>
</dbReference>
<keyword evidence="6" id="KW-1185">Reference proteome</keyword>
<reference evidence="5 6" key="1">
    <citation type="submission" date="2021-03" db="EMBL/GenBank/DDBJ databases">
        <title>Caproiciproducens sp. nov. isolated from feces of cow.</title>
        <authorList>
            <person name="Choi J.-Y."/>
        </authorList>
    </citation>
    <scope>NUCLEOTIDE SEQUENCE [LARGE SCALE GENOMIC DNA]</scope>
    <source>
        <strain evidence="5 6">AGMB10547</strain>
    </source>
</reference>
<feature type="domain" description="Pseudouridine synthase RsuA/RluA-like" evidence="4">
    <location>
        <begin position="87"/>
        <end position="232"/>
    </location>
</feature>
<dbReference type="EC" id="5.4.99.-" evidence="3"/>
<accession>A0ABS7DQE6</accession>
<dbReference type="Proteomes" id="UP000719942">
    <property type="component" value="Unassembled WGS sequence"/>
</dbReference>
<dbReference type="InterPro" id="IPR006225">
    <property type="entry name" value="PsdUridine_synth_RluC/D"/>
</dbReference>
<comment type="function">
    <text evidence="3">Responsible for synthesis of pseudouridine from uracil.</text>
</comment>
<dbReference type="CDD" id="cd02869">
    <property type="entry name" value="PseudoU_synth_RluA_like"/>
    <property type="match status" value="1"/>
</dbReference>
<evidence type="ECO:0000313" key="6">
    <source>
        <dbReference type="Proteomes" id="UP000719942"/>
    </source>
</evidence>
<dbReference type="InterPro" id="IPR020103">
    <property type="entry name" value="PsdUridine_synth_cat_dom_sf"/>
</dbReference>
<proteinExistence type="inferred from homology"/>
<organism evidence="5 6">
    <name type="scientific">Caproiciproducens faecalis</name>
    <dbReference type="NCBI Taxonomy" id="2820301"/>
    <lineage>
        <taxon>Bacteria</taxon>
        <taxon>Bacillati</taxon>
        <taxon>Bacillota</taxon>
        <taxon>Clostridia</taxon>
        <taxon>Eubacteriales</taxon>
        <taxon>Acutalibacteraceae</taxon>
        <taxon>Caproiciproducens</taxon>
    </lineage>
</organism>
<dbReference type="PANTHER" id="PTHR21600">
    <property type="entry name" value="MITOCHONDRIAL RNA PSEUDOURIDINE SYNTHASE"/>
    <property type="match status" value="1"/>
</dbReference>
<protein>
    <recommendedName>
        <fullName evidence="3">Pseudouridine synthase</fullName>
        <ecNumber evidence="3">5.4.99.-</ecNumber>
    </recommendedName>
</protein>
<dbReference type="SUPFAM" id="SSF55120">
    <property type="entry name" value="Pseudouridine synthase"/>
    <property type="match status" value="1"/>
</dbReference>
<dbReference type="InterPro" id="IPR006224">
    <property type="entry name" value="PsdUridine_synth_RluA-like_CS"/>
</dbReference>
<evidence type="ECO:0000256" key="3">
    <source>
        <dbReference type="RuleBase" id="RU362028"/>
    </source>
</evidence>
<sequence>MRELSFLVPKEYDGIRLKSFLRSYCGISARLMIRLKREPAGITRNGQHAIVTEILKAEDEVRIRMPDDTKLQEPLSVPLAVVYEDSDLLVLNKPAAMPMYPTPGHDCDSLANAAAAYFLSHGERLSFRPVYRLDKDTTGLVVLAKNSFCAAQLAGRIEKEYVAVCEGILTGEGTVDEPIGLKEGHRIQREVTDRGERAITHWRTLQNGNGYSLVSFQLKTGRTHQIRVHMAHIGHPLAGDDLYGGNLRLISRQALHCMNIHFIHPITRKRTDLSSTLPEDMRSLLGTCGME</sequence>
<dbReference type="Gene3D" id="3.30.2350.10">
    <property type="entry name" value="Pseudouridine synthase"/>
    <property type="match status" value="1"/>
</dbReference>
<evidence type="ECO:0000259" key="4">
    <source>
        <dbReference type="Pfam" id="PF00849"/>
    </source>
</evidence>
<comment type="similarity">
    <text evidence="2 3">Belongs to the pseudouridine synthase RluA family.</text>
</comment>
<comment type="caution">
    <text evidence="5">The sequence shown here is derived from an EMBL/GenBank/DDBJ whole genome shotgun (WGS) entry which is preliminary data.</text>
</comment>
<keyword evidence="3" id="KW-0413">Isomerase</keyword>
<name>A0ABS7DQE6_9FIRM</name>
<dbReference type="EMBL" id="JAGFNZ010000004">
    <property type="protein sequence ID" value="MBW7573483.1"/>
    <property type="molecule type" value="Genomic_DNA"/>
</dbReference>
<dbReference type="PROSITE" id="PS01129">
    <property type="entry name" value="PSI_RLU"/>
    <property type="match status" value="1"/>
</dbReference>
<evidence type="ECO:0000313" key="5">
    <source>
        <dbReference type="EMBL" id="MBW7573483.1"/>
    </source>
</evidence>
<dbReference type="NCBIfam" id="TIGR00005">
    <property type="entry name" value="rluA_subfam"/>
    <property type="match status" value="1"/>
</dbReference>
<dbReference type="Pfam" id="PF00849">
    <property type="entry name" value="PseudoU_synth_2"/>
    <property type="match status" value="1"/>
</dbReference>
<gene>
    <name evidence="5" type="ORF">J5W02_11745</name>
</gene>
<evidence type="ECO:0000256" key="2">
    <source>
        <dbReference type="ARBA" id="ARBA00010876"/>
    </source>
</evidence>